<protein>
    <submittedName>
        <fullName evidence="2">Uncharacterized protein</fullName>
    </submittedName>
</protein>
<gene>
    <name evidence="2" type="ORF">PENVUL_c075G07023</name>
</gene>
<keyword evidence="3" id="KW-1185">Reference proteome</keyword>
<reference evidence="3" key="1">
    <citation type="journal article" date="2017" name="Nat. Microbiol.">
        <title>Global analysis of biosynthetic gene clusters reveals vast potential of secondary metabolite production in Penicillium species.</title>
        <authorList>
            <person name="Nielsen J.C."/>
            <person name="Grijseels S."/>
            <person name="Prigent S."/>
            <person name="Ji B."/>
            <person name="Dainat J."/>
            <person name="Nielsen K.F."/>
            <person name="Frisvad J.C."/>
            <person name="Workman M."/>
            <person name="Nielsen J."/>
        </authorList>
    </citation>
    <scope>NUCLEOTIDE SEQUENCE [LARGE SCALE GENOMIC DNA]</scope>
    <source>
        <strain evidence="3">IBT 29486</strain>
    </source>
</reference>
<dbReference type="EMBL" id="MDYP01000075">
    <property type="protein sequence ID" value="OQD98213.1"/>
    <property type="molecule type" value="Genomic_DNA"/>
</dbReference>
<organism evidence="2 3">
    <name type="scientific">Penicillium vulpinum</name>
    <dbReference type="NCBI Taxonomy" id="29845"/>
    <lineage>
        <taxon>Eukaryota</taxon>
        <taxon>Fungi</taxon>
        <taxon>Dikarya</taxon>
        <taxon>Ascomycota</taxon>
        <taxon>Pezizomycotina</taxon>
        <taxon>Eurotiomycetes</taxon>
        <taxon>Eurotiomycetidae</taxon>
        <taxon>Eurotiales</taxon>
        <taxon>Aspergillaceae</taxon>
        <taxon>Penicillium</taxon>
    </lineage>
</organism>
<name>A0A1V6RAA7_9EURO</name>
<evidence type="ECO:0000313" key="3">
    <source>
        <dbReference type="Proteomes" id="UP000191518"/>
    </source>
</evidence>
<sequence>MKSSPAPPSFEGFHNGTMSGSDARTTDAACIKVKSGAPSNCDWDEVEFENPTDEDQSTDLPDQCRFEVFFIEPLKERENFDVWLEGVEQYLRPLTLHHLLDATIKRPFRDSPNAEKWRQLSQQVRAWLTKKMDAKVLQGIMARGGRVTFADEFMAETRKFMLDEGHDVLSAAILKLIKKTRSEFDSPEEFIAALKSRYKLTSDLKGQVPPYTAVIIMFQELQSIPRLGQHIRFWNNELRLVKNPAANITCADFLAFTSAISEVLNKINDQSTFWDFSKRPKMSPVSIIHRTGASTRRPIQRVSQFGQGDRLNDDAE</sequence>
<dbReference type="AlphaFoldDB" id="A0A1V6RAA7"/>
<accession>A0A1V6RAA7</accession>
<comment type="caution">
    <text evidence="2">The sequence shown here is derived from an EMBL/GenBank/DDBJ whole genome shotgun (WGS) entry which is preliminary data.</text>
</comment>
<dbReference type="Proteomes" id="UP000191518">
    <property type="component" value="Unassembled WGS sequence"/>
</dbReference>
<proteinExistence type="predicted"/>
<feature type="region of interest" description="Disordered" evidence="1">
    <location>
        <begin position="1"/>
        <end position="25"/>
    </location>
</feature>
<dbReference type="STRING" id="29845.A0A1V6RAA7"/>
<evidence type="ECO:0000256" key="1">
    <source>
        <dbReference type="SAM" id="MobiDB-lite"/>
    </source>
</evidence>
<evidence type="ECO:0000313" key="2">
    <source>
        <dbReference type="EMBL" id="OQD98213.1"/>
    </source>
</evidence>